<dbReference type="EMBL" id="JAFBEB010000003">
    <property type="protein sequence ID" value="MBM7589695.1"/>
    <property type="molecule type" value="Genomic_DNA"/>
</dbReference>
<dbReference type="InterPro" id="IPR012964">
    <property type="entry name" value="DUF1702"/>
</dbReference>
<sequence length="327" mass="38883">MRKTSKAKPGDLLLRLAWQNPDRLIRRFVDHSAPRFFRERFARILQAFLTGCNSVLHTQLDGEIIRCQLDQRFDAFYRGFAFEGIGLGLGIRSAVVWRGKSQFEQEMQRIAPEYVYQYYVGLGWWLHIRYGFRMAGYRKWLANLHPGYRPIVFDGVGFRTGLFLYRQNPRILEKWNGFVHDYRRVCFQGLGRSFWFLYQFDFARVAAEIERLPDRYRADTYSGVGLAIAYSMFDRMDFVCLVLKQVPDKDKAAFLQGLAFGWEARKLQNPMFWKEVVSRCTDSQCRMMLRGIETVHQVRSCFDQTDHDSFYPKWLDETRRRLQRMKG</sequence>
<evidence type="ECO:0000313" key="1">
    <source>
        <dbReference type="EMBL" id="MBM7589695.1"/>
    </source>
</evidence>
<comment type="caution">
    <text evidence="1">The sequence shown here is derived from an EMBL/GenBank/DDBJ whole genome shotgun (WGS) entry which is preliminary data.</text>
</comment>
<evidence type="ECO:0008006" key="3">
    <source>
        <dbReference type="Google" id="ProtNLM"/>
    </source>
</evidence>
<proteinExistence type="predicted"/>
<organism evidence="1 2">
    <name type="scientific">Brevibacillus fulvus</name>
    <dbReference type="NCBI Taxonomy" id="1125967"/>
    <lineage>
        <taxon>Bacteria</taxon>
        <taxon>Bacillati</taxon>
        <taxon>Bacillota</taxon>
        <taxon>Bacilli</taxon>
        <taxon>Bacillales</taxon>
        <taxon>Paenibacillaceae</taxon>
        <taxon>Brevibacillus</taxon>
    </lineage>
</organism>
<dbReference type="Pfam" id="PF08012">
    <property type="entry name" value="DUF1702"/>
    <property type="match status" value="1"/>
</dbReference>
<name>A0A939BNV5_9BACL</name>
<dbReference type="AlphaFoldDB" id="A0A939BNV5"/>
<accession>A0A939BNV5</accession>
<evidence type="ECO:0000313" key="2">
    <source>
        <dbReference type="Proteomes" id="UP000717624"/>
    </source>
</evidence>
<protein>
    <recommendedName>
        <fullName evidence="3">DUF1702 family protein</fullName>
    </recommendedName>
</protein>
<gene>
    <name evidence="1" type="ORF">JOD01_001295</name>
</gene>
<keyword evidence="2" id="KW-1185">Reference proteome</keyword>
<reference evidence="1" key="1">
    <citation type="submission" date="2021-01" db="EMBL/GenBank/DDBJ databases">
        <title>Genomic Encyclopedia of Type Strains, Phase IV (KMG-IV): sequencing the most valuable type-strain genomes for metagenomic binning, comparative biology and taxonomic classification.</title>
        <authorList>
            <person name="Goeker M."/>
        </authorList>
    </citation>
    <scope>NUCLEOTIDE SEQUENCE</scope>
    <source>
        <strain evidence="1">DSM 25523</strain>
    </source>
</reference>
<dbReference type="Proteomes" id="UP000717624">
    <property type="component" value="Unassembled WGS sequence"/>
</dbReference>
<dbReference type="RefSeq" id="WP_204517417.1">
    <property type="nucleotide sequence ID" value="NZ_BAABIN010000038.1"/>
</dbReference>